<keyword evidence="1" id="KW-1133">Transmembrane helix</keyword>
<feature type="transmembrane region" description="Helical" evidence="1">
    <location>
        <begin position="7"/>
        <end position="27"/>
    </location>
</feature>
<sequence length="81" mass="9560">MRIIFNYRYWVLFALAFTSFIAVLAIPVDGISFWSYVLIMLGTKLYAIVGFLLLCYLYLMWKDEGTISELVEFNDILMRDE</sequence>
<feature type="transmembrane region" description="Helical" evidence="1">
    <location>
        <begin position="33"/>
        <end position="59"/>
    </location>
</feature>
<evidence type="ECO:0000256" key="1">
    <source>
        <dbReference type="SAM" id="Phobius"/>
    </source>
</evidence>
<protein>
    <submittedName>
        <fullName evidence="2">Uncharacterized protein</fullName>
    </submittedName>
</protein>
<accession>A0A8S5QBL7</accession>
<name>A0A8S5QBL7_9CAUD</name>
<keyword evidence="1" id="KW-0472">Membrane</keyword>
<organism evidence="2">
    <name type="scientific">Podoviridae sp. ctn7K25</name>
    <dbReference type="NCBI Taxonomy" id="2825273"/>
    <lineage>
        <taxon>Viruses</taxon>
        <taxon>Duplodnaviria</taxon>
        <taxon>Heunggongvirae</taxon>
        <taxon>Uroviricota</taxon>
        <taxon>Caudoviricetes</taxon>
    </lineage>
</organism>
<dbReference type="EMBL" id="BK015629">
    <property type="protein sequence ID" value="DAE16710.1"/>
    <property type="molecule type" value="Genomic_DNA"/>
</dbReference>
<evidence type="ECO:0000313" key="2">
    <source>
        <dbReference type="EMBL" id="DAE16710.1"/>
    </source>
</evidence>
<keyword evidence="1" id="KW-0812">Transmembrane</keyword>
<reference evidence="2" key="1">
    <citation type="journal article" date="2021" name="Proc. Natl. Acad. Sci. U.S.A.">
        <title>A Catalog of Tens of Thousands of Viruses from Human Metagenomes Reveals Hidden Associations with Chronic Diseases.</title>
        <authorList>
            <person name="Tisza M.J."/>
            <person name="Buck C.B."/>
        </authorList>
    </citation>
    <scope>NUCLEOTIDE SEQUENCE</scope>
    <source>
        <strain evidence="2">Ctn7K25</strain>
    </source>
</reference>
<proteinExistence type="predicted"/>